<evidence type="ECO:0000313" key="5">
    <source>
        <dbReference type="EMBL" id="SDL52459.1"/>
    </source>
</evidence>
<dbReference type="Proteomes" id="UP000198510">
    <property type="component" value="Unassembled WGS sequence"/>
</dbReference>
<dbReference type="GO" id="GO:0008199">
    <property type="term" value="F:ferric iron binding"/>
    <property type="evidence" value="ECO:0007669"/>
    <property type="project" value="InterPro"/>
</dbReference>
<feature type="domain" description="Intradiol ring-cleavage dioxygenases" evidence="4">
    <location>
        <begin position="53"/>
        <end position="141"/>
    </location>
</feature>
<evidence type="ECO:0000256" key="2">
    <source>
        <dbReference type="ARBA" id="ARBA00022964"/>
    </source>
</evidence>
<dbReference type="OrthoDB" id="933561at2"/>
<accession>A0A1G9KS45</accession>
<evidence type="ECO:0000313" key="6">
    <source>
        <dbReference type="Proteomes" id="UP000198510"/>
    </source>
</evidence>
<dbReference type="EMBL" id="FNFO01000006">
    <property type="protein sequence ID" value="SDL52459.1"/>
    <property type="molecule type" value="Genomic_DNA"/>
</dbReference>
<dbReference type="PANTHER" id="PTHR33711">
    <property type="entry name" value="DIOXYGENASE, PUTATIVE (AFU_ORTHOLOGUE AFUA_2G02910)-RELATED"/>
    <property type="match status" value="1"/>
</dbReference>
<evidence type="ECO:0000256" key="3">
    <source>
        <dbReference type="ARBA" id="ARBA00023002"/>
    </source>
</evidence>
<dbReference type="InterPro" id="IPR000627">
    <property type="entry name" value="Intradiol_dOase_C"/>
</dbReference>
<dbReference type="GO" id="GO:0016702">
    <property type="term" value="F:oxidoreductase activity, acting on single donors with incorporation of molecular oxygen, incorporation of two atoms of oxygen"/>
    <property type="evidence" value="ECO:0007669"/>
    <property type="project" value="InterPro"/>
</dbReference>
<organism evidence="5 6">
    <name type="scientific">Catalinimonas alkaloidigena</name>
    <dbReference type="NCBI Taxonomy" id="1075417"/>
    <lineage>
        <taxon>Bacteria</taxon>
        <taxon>Pseudomonadati</taxon>
        <taxon>Bacteroidota</taxon>
        <taxon>Cytophagia</taxon>
        <taxon>Cytophagales</taxon>
        <taxon>Catalimonadaceae</taxon>
        <taxon>Catalinimonas</taxon>
    </lineage>
</organism>
<dbReference type="AlphaFoldDB" id="A0A1G9KS45"/>
<protein>
    <submittedName>
        <fullName evidence="5">Protocatechuate 3,4-dioxygenase beta subunit</fullName>
    </submittedName>
</protein>
<evidence type="ECO:0000259" key="4">
    <source>
        <dbReference type="Pfam" id="PF00775"/>
    </source>
</evidence>
<dbReference type="Gene3D" id="2.60.130.10">
    <property type="entry name" value="Aromatic compound dioxygenase"/>
    <property type="match status" value="1"/>
</dbReference>
<comment type="similarity">
    <text evidence="1">Belongs to the intradiol ring-cleavage dioxygenase family.</text>
</comment>
<dbReference type="InterPro" id="IPR050770">
    <property type="entry name" value="Intradiol_RC_Dioxygenase"/>
</dbReference>
<sequence length="399" mass="45182">MLDRHSLLFFCCLCLSFTQCQGQPPRAAVTGERIGGPCETCELMYIAPPDQIDAVDTSAGWWEAGQKLLVTGTVYQPDGRTPAPNVLLYYWQTDHRGYYAPSDDMPTSTARHGHIRGWLKTDERGHYALYTIRPGPYPNRDIPAHIHVLAKEPDLPNEYYIDEWVFDDDRLLTGAKRRALENRGGSGVLRVEETDGRQVAEHNVVLGLHIPGYPKRGTSEGGARSGLHIGEDQPSFTPFHAWGPDRGTRTCPVCKYGRHQGILYFVGNHPDWDEIRLWLQFLEAESVRRNEFLKVYFVYGNENGYEQAARVRELSDLGEALSLQHVALTFVPSFADTASDIHLNRLNPDVGNTFVVYRRSNIVEKWIDLKPTPVNFQRISRLLDRTRSPSVALPDPAIR</sequence>
<reference evidence="5 6" key="1">
    <citation type="submission" date="2016-10" db="EMBL/GenBank/DDBJ databases">
        <authorList>
            <person name="de Groot N.N."/>
        </authorList>
    </citation>
    <scope>NUCLEOTIDE SEQUENCE [LARGE SCALE GENOMIC DNA]</scope>
    <source>
        <strain evidence="5 6">DSM 25186</strain>
    </source>
</reference>
<dbReference type="Pfam" id="PF00775">
    <property type="entry name" value="Dioxygenase_C"/>
    <property type="match status" value="1"/>
</dbReference>
<gene>
    <name evidence="5" type="ORF">SAMN05421823_106240</name>
</gene>
<dbReference type="InterPro" id="IPR015889">
    <property type="entry name" value="Intradiol_dOase_core"/>
</dbReference>
<proteinExistence type="inferred from homology"/>
<evidence type="ECO:0000256" key="1">
    <source>
        <dbReference type="ARBA" id="ARBA00007825"/>
    </source>
</evidence>
<dbReference type="STRING" id="1075417.SAMN05421823_106240"/>
<name>A0A1G9KS45_9BACT</name>
<keyword evidence="3" id="KW-0560">Oxidoreductase</keyword>
<dbReference type="SUPFAM" id="SSF49482">
    <property type="entry name" value="Aromatic compound dioxygenase"/>
    <property type="match status" value="1"/>
</dbReference>
<dbReference type="PANTHER" id="PTHR33711:SF11">
    <property type="entry name" value="DIOXYGENASE"/>
    <property type="match status" value="1"/>
</dbReference>
<keyword evidence="6" id="KW-1185">Reference proteome</keyword>
<keyword evidence="2 5" id="KW-0223">Dioxygenase</keyword>